<dbReference type="PATRIC" id="fig|456.5.peg.2880"/>
<dbReference type="RefSeq" id="WP_058472047.1">
    <property type="nucleotide sequence ID" value="NZ_CAAAIC010000006.1"/>
</dbReference>
<proteinExistence type="predicted"/>
<gene>
    <name evidence="1" type="ORF">Ljor_2687</name>
</gene>
<evidence type="ECO:0000313" key="1">
    <source>
        <dbReference type="EMBL" id="KTD18381.1"/>
    </source>
</evidence>
<dbReference type="Proteomes" id="UP000055035">
    <property type="component" value="Unassembled WGS sequence"/>
</dbReference>
<dbReference type="EMBL" id="LNYJ01000011">
    <property type="protein sequence ID" value="KTD18381.1"/>
    <property type="molecule type" value="Genomic_DNA"/>
</dbReference>
<dbReference type="STRING" id="456.Ljor_2687"/>
<protein>
    <submittedName>
        <fullName evidence="1">Uncharacterized protein</fullName>
    </submittedName>
</protein>
<organism evidence="1 2">
    <name type="scientific">Legionella jordanis</name>
    <dbReference type="NCBI Taxonomy" id="456"/>
    <lineage>
        <taxon>Bacteria</taxon>
        <taxon>Pseudomonadati</taxon>
        <taxon>Pseudomonadota</taxon>
        <taxon>Gammaproteobacteria</taxon>
        <taxon>Legionellales</taxon>
        <taxon>Legionellaceae</taxon>
        <taxon>Legionella</taxon>
    </lineage>
</organism>
<dbReference type="OrthoDB" id="278697at2"/>
<evidence type="ECO:0000313" key="2">
    <source>
        <dbReference type="Proteomes" id="UP000055035"/>
    </source>
</evidence>
<keyword evidence="2" id="KW-1185">Reference proteome</keyword>
<accession>A0A0W0VER9</accession>
<reference evidence="1 2" key="1">
    <citation type="submission" date="2015-11" db="EMBL/GenBank/DDBJ databases">
        <title>Genomic analysis of 38 Legionella species identifies large and diverse effector repertoires.</title>
        <authorList>
            <person name="Burstein D."/>
            <person name="Amaro F."/>
            <person name="Zusman T."/>
            <person name="Lifshitz Z."/>
            <person name="Cohen O."/>
            <person name="Gilbert J.A."/>
            <person name="Pupko T."/>
            <person name="Shuman H.A."/>
            <person name="Segal G."/>
        </authorList>
    </citation>
    <scope>NUCLEOTIDE SEQUENCE [LARGE SCALE GENOMIC DNA]</scope>
    <source>
        <strain evidence="1 2">BL-540</strain>
    </source>
</reference>
<dbReference type="AlphaFoldDB" id="A0A0W0VER9"/>
<sequence>MKLPPLPNLLAYQNERVIQYYCQRYSVSLQKAESIFTDLLGWMWINLYRKNRGRDSFLFGPLLPLDDMWHAFILHTKDYVEFCKLYFEGYFHHHIEPFGLEHVLDEEELADFLKDCLAFLGEDWLLRHFSSVIPKQ</sequence>
<name>A0A0W0VER9_9GAMM</name>
<comment type="caution">
    <text evidence="1">The sequence shown here is derived from an EMBL/GenBank/DDBJ whole genome shotgun (WGS) entry which is preliminary data.</text>
</comment>